<reference evidence="1" key="1">
    <citation type="submission" date="2023-03" db="EMBL/GenBank/DDBJ databases">
        <authorList>
            <person name="Steffen K."/>
            <person name="Cardenas P."/>
        </authorList>
    </citation>
    <scope>NUCLEOTIDE SEQUENCE</scope>
</reference>
<sequence>MCGYIHYSDSLNSSSSVAVDVVGCGTQRISLKNTSQVCSPEDLLFHGVDWIAMPEFTDDVMGVYSFPGGNVTYNGVYVGSTATYGTSEGYLINGVRMLERRCTIINTWTAPDLIISN</sequence>
<dbReference type="EMBL" id="CASHTH010003568">
    <property type="protein sequence ID" value="CAI8046511.1"/>
    <property type="molecule type" value="Genomic_DNA"/>
</dbReference>
<feature type="non-terminal residue" evidence="1">
    <location>
        <position position="1"/>
    </location>
</feature>
<accession>A0AA35XBM5</accession>
<dbReference type="AlphaFoldDB" id="A0AA35XBM5"/>
<comment type="caution">
    <text evidence="1">The sequence shown here is derived from an EMBL/GenBank/DDBJ whole genome shotgun (WGS) entry which is preliminary data.</text>
</comment>
<protein>
    <submittedName>
        <fullName evidence="1">Uncharacterized protein</fullName>
    </submittedName>
</protein>
<dbReference type="Proteomes" id="UP001174909">
    <property type="component" value="Unassembled WGS sequence"/>
</dbReference>
<gene>
    <name evidence="1" type="ORF">GBAR_LOCUS25736</name>
</gene>
<keyword evidence="2" id="KW-1185">Reference proteome</keyword>
<proteinExistence type="predicted"/>
<evidence type="ECO:0000313" key="1">
    <source>
        <dbReference type="EMBL" id="CAI8046511.1"/>
    </source>
</evidence>
<organism evidence="1 2">
    <name type="scientific">Geodia barretti</name>
    <name type="common">Barrett's horny sponge</name>
    <dbReference type="NCBI Taxonomy" id="519541"/>
    <lineage>
        <taxon>Eukaryota</taxon>
        <taxon>Metazoa</taxon>
        <taxon>Porifera</taxon>
        <taxon>Demospongiae</taxon>
        <taxon>Heteroscleromorpha</taxon>
        <taxon>Tetractinellida</taxon>
        <taxon>Astrophorina</taxon>
        <taxon>Geodiidae</taxon>
        <taxon>Geodia</taxon>
    </lineage>
</organism>
<name>A0AA35XBM5_GEOBA</name>
<evidence type="ECO:0000313" key="2">
    <source>
        <dbReference type="Proteomes" id="UP001174909"/>
    </source>
</evidence>